<dbReference type="AlphaFoldDB" id="A0A6P8SGF5"/>
<sequence length="455" mass="52089">MSRVRLRRGWQCPCCRSKFCTRIKSMLGGASAAFRAGVCMIPTRSLRSLPEKIADYRKMWKPTEPRDWTGQYQEKYIPFSKDQLTKALLQEFHSSSEVQQRAFLSFAERLDASLLQSYHATLEHLQALYDPINPDRDTLYTEQSISDAQRLVSEESVLDQLKPILDQANFNCLSEDTLAYALTVHHPQDGVQVLVNIDQYEYMKFWALGQRVGPLSTQLSSKVPKGLYSRSPKTPVERRYFKRVVMAARPRHAHMVLKCFKDIPLEGLEQVLPVVKVRTSRFDRTLLNTMLLVSGGVIFVNVGMVVLTDLKIGTSFLLFFFAGFMAFRAWKVFAQRRKSHSLELAHMLYYRSTSNNAELLGALTLRAQEEHAKEVLLAHSFLSRHAEVATDEGGDIMYHTDPESLAEVKMQVQAWLQEKSGLEISFSLQRALVNLQRLNRFSVKVTEPKTFQELA</sequence>
<organism evidence="3 4">
    <name type="scientific">Geotrypetes seraphini</name>
    <name type="common">Gaboon caecilian</name>
    <name type="synonym">Caecilia seraphini</name>
    <dbReference type="NCBI Taxonomy" id="260995"/>
    <lineage>
        <taxon>Eukaryota</taxon>
        <taxon>Metazoa</taxon>
        <taxon>Chordata</taxon>
        <taxon>Craniata</taxon>
        <taxon>Vertebrata</taxon>
        <taxon>Euteleostomi</taxon>
        <taxon>Amphibia</taxon>
        <taxon>Gymnophiona</taxon>
        <taxon>Geotrypetes</taxon>
    </lineage>
</organism>
<evidence type="ECO:0000313" key="4">
    <source>
        <dbReference type="RefSeq" id="XP_033817975.1"/>
    </source>
</evidence>
<dbReference type="GeneID" id="117368433"/>
<keyword evidence="2" id="KW-0472">Membrane</keyword>
<dbReference type="Proteomes" id="UP000515159">
    <property type="component" value="Chromosome 10"/>
</dbReference>
<dbReference type="PANTHER" id="PTHR16095:SF10">
    <property type="entry name" value="TRANSMEMBRANE PROTEIN 143"/>
    <property type="match status" value="1"/>
</dbReference>
<dbReference type="PANTHER" id="PTHR16095">
    <property type="entry name" value="TRANSMEMBRANE PROTEIN 143 FAMILY MEMBER"/>
    <property type="match status" value="1"/>
</dbReference>
<dbReference type="GO" id="GO:0005739">
    <property type="term" value="C:mitochondrion"/>
    <property type="evidence" value="ECO:0007669"/>
    <property type="project" value="TreeGrafter"/>
</dbReference>
<dbReference type="KEGG" id="gsh:117368433"/>
<proteinExistence type="predicted"/>
<dbReference type="CTD" id="55260"/>
<feature type="transmembrane region" description="Helical" evidence="2">
    <location>
        <begin position="312"/>
        <end position="330"/>
    </location>
</feature>
<keyword evidence="1" id="KW-0597">Phosphoprotein</keyword>
<dbReference type="InParanoid" id="A0A6P8SGF5"/>
<gene>
    <name evidence="4" type="primary">TMEM143</name>
</gene>
<keyword evidence="3" id="KW-1185">Reference proteome</keyword>
<protein>
    <submittedName>
        <fullName evidence="4">Transmembrane protein 143 isoform X1</fullName>
    </submittedName>
</protein>
<keyword evidence="2 4" id="KW-0812">Transmembrane</keyword>
<dbReference type="RefSeq" id="XP_033817975.1">
    <property type="nucleotide sequence ID" value="XM_033962084.1"/>
</dbReference>
<accession>A0A6P8SGF5</accession>
<evidence type="ECO:0000256" key="2">
    <source>
        <dbReference type="SAM" id="Phobius"/>
    </source>
</evidence>
<feature type="transmembrane region" description="Helical" evidence="2">
    <location>
        <begin position="286"/>
        <end position="306"/>
    </location>
</feature>
<reference evidence="4" key="1">
    <citation type="submission" date="2025-08" db="UniProtKB">
        <authorList>
            <consortium name="RefSeq"/>
        </authorList>
    </citation>
    <scope>IDENTIFICATION</scope>
</reference>
<evidence type="ECO:0000256" key="1">
    <source>
        <dbReference type="ARBA" id="ARBA00022553"/>
    </source>
</evidence>
<name>A0A6P8SGF5_GEOSA</name>
<dbReference type="OrthoDB" id="2020015at2759"/>
<dbReference type="Pfam" id="PF12576">
    <property type="entry name" value="DUF3754"/>
    <property type="match status" value="1"/>
</dbReference>
<keyword evidence="2" id="KW-1133">Transmembrane helix</keyword>
<dbReference type="InterPro" id="IPR022227">
    <property type="entry name" value="DUF3754"/>
</dbReference>
<evidence type="ECO:0000313" key="3">
    <source>
        <dbReference type="Proteomes" id="UP000515159"/>
    </source>
</evidence>
<dbReference type="FunCoup" id="A0A6P8SGF5">
    <property type="interactions" value="555"/>
</dbReference>